<keyword evidence="7" id="KW-1133">Transmembrane helix</keyword>
<dbReference type="Gene3D" id="1.10.630.10">
    <property type="entry name" value="Cytochrome P450"/>
    <property type="match status" value="1"/>
</dbReference>
<evidence type="ECO:0000256" key="2">
    <source>
        <dbReference type="ARBA" id="ARBA00004167"/>
    </source>
</evidence>
<dbReference type="GO" id="GO:0016020">
    <property type="term" value="C:membrane"/>
    <property type="evidence" value="ECO:0007669"/>
    <property type="project" value="UniProtKB-SubCell"/>
</dbReference>
<evidence type="ECO:0000313" key="12">
    <source>
        <dbReference type="EMBL" id="WOL15172.1"/>
    </source>
</evidence>
<dbReference type="SUPFAM" id="SSF48264">
    <property type="entry name" value="Cytochrome P450"/>
    <property type="match status" value="1"/>
</dbReference>
<evidence type="ECO:0000256" key="4">
    <source>
        <dbReference type="ARBA" id="ARBA00022617"/>
    </source>
</evidence>
<evidence type="ECO:0000313" key="13">
    <source>
        <dbReference type="Proteomes" id="UP001327560"/>
    </source>
</evidence>
<protein>
    <recommendedName>
        <fullName evidence="14">Cytochrome P450</fullName>
    </recommendedName>
</protein>
<dbReference type="InterPro" id="IPR036396">
    <property type="entry name" value="Cyt_P450_sf"/>
</dbReference>
<comment type="cofactor">
    <cofactor evidence="1">
        <name>heme</name>
        <dbReference type="ChEBI" id="CHEBI:30413"/>
    </cofactor>
</comment>
<keyword evidence="8" id="KW-0560">Oxidoreductase</keyword>
<dbReference type="GO" id="GO:0020037">
    <property type="term" value="F:heme binding"/>
    <property type="evidence" value="ECO:0007669"/>
    <property type="project" value="InterPro"/>
</dbReference>
<gene>
    <name evidence="12" type="ORF">Cni_G23953</name>
</gene>
<keyword evidence="11" id="KW-0472">Membrane</keyword>
<dbReference type="PANTHER" id="PTHR47944:SF10">
    <property type="entry name" value="CYTOCHROME P450 98A9"/>
    <property type="match status" value="1"/>
</dbReference>
<evidence type="ECO:0000256" key="1">
    <source>
        <dbReference type="ARBA" id="ARBA00001971"/>
    </source>
</evidence>
<keyword evidence="4" id="KW-0349">Heme</keyword>
<comment type="similarity">
    <text evidence="3">Belongs to the cytochrome P450 family.</text>
</comment>
<dbReference type="AlphaFoldDB" id="A0AAQ3KX43"/>
<dbReference type="GO" id="GO:0005506">
    <property type="term" value="F:iron ion binding"/>
    <property type="evidence" value="ECO:0007669"/>
    <property type="project" value="InterPro"/>
</dbReference>
<keyword evidence="6" id="KW-0479">Metal-binding</keyword>
<evidence type="ECO:0000256" key="9">
    <source>
        <dbReference type="ARBA" id="ARBA00023004"/>
    </source>
</evidence>
<evidence type="ECO:0008006" key="14">
    <source>
        <dbReference type="Google" id="ProtNLM"/>
    </source>
</evidence>
<evidence type="ECO:0000256" key="6">
    <source>
        <dbReference type="ARBA" id="ARBA00022723"/>
    </source>
</evidence>
<keyword evidence="9" id="KW-0408">Iron</keyword>
<dbReference type="PANTHER" id="PTHR47944">
    <property type="entry name" value="CYTOCHROME P450 98A9"/>
    <property type="match status" value="1"/>
</dbReference>
<reference evidence="12 13" key="1">
    <citation type="submission" date="2023-10" db="EMBL/GenBank/DDBJ databases">
        <title>Chromosome-scale genome assembly provides insights into flower coloration mechanisms of Canna indica.</title>
        <authorList>
            <person name="Li C."/>
        </authorList>
    </citation>
    <scope>NUCLEOTIDE SEQUENCE [LARGE SCALE GENOMIC DNA]</scope>
    <source>
        <tissue evidence="12">Flower</tissue>
    </source>
</reference>
<evidence type="ECO:0000256" key="10">
    <source>
        <dbReference type="ARBA" id="ARBA00023033"/>
    </source>
</evidence>
<sequence>MSVWFGTTLTVVVSGSELTREVIKDKDWHPADRPHNCSTARFSRDDADLIWVDYGSHYVKVRKVCNIELFSPKRLEALRPIREDKVTAMVERIFCDSTLRDKIDKSLVLRDYLSGVAFNNITRLAFGKRFVKPDGSTDEQGIEFKTNVSNGHKFGASLSLAEYIPWLQWLCLLDVEVYDKHNI</sequence>
<evidence type="ECO:0000256" key="11">
    <source>
        <dbReference type="ARBA" id="ARBA00023136"/>
    </source>
</evidence>
<dbReference type="GO" id="GO:0004497">
    <property type="term" value="F:monooxygenase activity"/>
    <property type="evidence" value="ECO:0007669"/>
    <property type="project" value="UniProtKB-KW"/>
</dbReference>
<keyword evidence="5" id="KW-0812">Transmembrane</keyword>
<evidence type="ECO:0000256" key="8">
    <source>
        <dbReference type="ARBA" id="ARBA00023002"/>
    </source>
</evidence>
<organism evidence="12 13">
    <name type="scientific">Canna indica</name>
    <name type="common">Indian-shot</name>
    <dbReference type="NCBI Taxonomy" id="4628"/>
    <lineage>
        <taxon>Eukaryota</taxon>
        <taxon>Viridiplantae</taxon>
        <taxon>Streptophyta</taxon>
        <taxon>Embryophyta</taxon>
        <taxon>Tracheophyta</taxon>
        <taxon>Spermatophyta</taxon>
        <taxon>Magnoliopsida</taxon>
        <taxon>Liliopsida</taxon>
        <taxon>Zingiberales</taxon>
        <taxon>Cannaceae</taxon>
        <taxon>Canna</taxon>
    </lineage>
</organism>
<keyword evidence="13" id="KW-1185">Reference proteome</keyword>
<dbReference type="EMBL" id="CP136896">
    <property type="protein sequence ID" value="WOL15172.1"/>
    <property type="molecule type" value="Genomic_DNA"/>
</dbReference>
<dbReference type="InterPro" id="IPR001128">
    <property type="entry name" value="Cyt_P450"/>
</dbReference>
<dbReference type="GO" id="GO:0016705">
    <property type="term" value="F:oxidoreductase activity, acting on paired donors, with incorporation or reduction of molecular oxygen"/>
    <property type="evidence" value="ECO:0007669"/>
    <property type="project" value="InterPro"/>
</dbReference>
<dbReference type="Pfam" id="PF00067">
    <property type="entry name" value="p450"/>
    <property type="match status" value="1"/>
</dbReference>
<name>A0AAQ3KX43_9LILI</name>
<keyword evidence="10" id="KW-0503">Monooxygenase</keyword>
<accession>A0AAQ3KX43</accession>
<proteinExistence type="inferred from homology"/>
<evidence type="ECO:0000256" key="5">
    <source>
        <dbReference type="ARBA" id="ARBA00022692"/>
    </source>
</evidence>
<comment type="subcellular location">
    <subcellularLocation>
        <location evidence="2">Membrane</location>
        <topology evidence="2">Single-pass membrane protein</topology>
    </subcellularLocation>
</comment>
<dbReference type="Proteomes" id="UP001327560">
    <property type="component" value="Chromosome 7"/>
</dbReference>
<evidence type="ECO:0000256" key="7">
    <source>
        <dbReference type="ARBA" id="ARBA00022989"/>
    </source>
</evidence>
<evidence type="ECO:0000256" key="3">
    <source>
        <dbReference type="ARBA" id="ARBA00010617"/>
    </source>
</evidence>